<evidence type="ECO:0000256" key="4">
    <source>
        <dbReference type="SAM" id="MobiDB-lite"/>
    </source>
</evidence>
<evidence type="ECO:0000259" key="5">
    <source>
        <dbReference type="Pfam" id="PF13649"/>
    </source>
</evidence>
<dbReference type="GO" id="GO:0032259">
    <property type="term" value="P:methylation"/>
    <property type="evidence" value="ECO:0007669"/>
    <property type="project" value="UniProtKB-KW"/>
</dbReference>
<keyword evidence="3" id="KW-0949">S-adenosyl-L-methionine</keyword>
<sequence length="219" mass="23551">MTTHDAPDGHRHEHGIPLRDDESVWDARYSELDRVWSGDPNHALTLEVAGMAPGRALDVGCGEGADAVWLAQQGWRVTALDPSGVALERARSAADAAGVEVDWRHGGLAGLDLPEGGFDLVSVFYPTLALEEAPAERLASLVAPGGTVVFVHHAEVDRQRALERGFDPDLLLSPPQMAEALRGREGWTVSGPESRHRSVRGGSGAHHHDDLVVRALRKP</sequence>
<dbReference type="EMBL" id="PJNE01000001">
    <property type="protein sequence ID" value="PKW27718.1"/>
    <property type="molecule type" value="Genomic_DNA"/>
</dbReference>
<organism evidence="6 7">
    <name type="scientific">Phycicoccus duodecadis</name>
    <dbReference type="NCBI Taxonomy" id="173053"/>
    <lineage>
        <taxon>Bacteria</taxon>
        <taxon>Bacillati</taxon>
        <taxon>Actinomycetota</taxon>
        <taxon>Actinomycetes</taxon>
        <taxon>Micrococcales</taxon>
        <taxon>Intrasporangiaceae</taxon>
        <taxon>Phycicoccus</taxon>
    </lineage>
</organism>
<evidence type="ECO:0000256" key="3">
    <source>
        <dbReference type="ARBA" id="ARBA00022691"/>
    </source>
</evidence>
<dbReference type="SUPFAM" id="SSF53335">
    <property type="entry name" value="S-adenosyl-L-methionine-dependent methyltransferases"/>
    <property type="match status" value="1"/>
</dbReference>
<keyword evidence="2 6" id="KW-0808">Transferase</keyword>
<proteinExistence type="predicted"/>
<dbReference type="OrthoDB" id="9786503at2"/>
<keyword evidence="1 6" id="KW-0489">Methyltransferase</keyword>
<dbReference type="AlphaFoldDB" id="A0A2N3YLN4"/>
<comment type="caution">
    <text evidence="6">The sequence shown here is derived from an EMBL/GenBank/DDBJ whole genome shotgun (WGS) entry which is preliminary data.</text>
</comment>
<evidence type="ECO:0000313" key="7">
    <source>
        <dbReference type="Proteomes" id="UP000233781"/>
    </source>
</evidence>
<name>A0A2N3YLN4_9MICO</name>
<keyword evidence="7" id="KW-1185">Reference proteome</keyword>
<dbReference type="Gene3D" id="3.40.50.150">
    <property type="entry name" value="Vaccinia Virus protein VP39"/>
    <property type="match status" value="1"/>
</dbReference>
<dbReference type="CDD" id="cd02440">
    <property type="entry name" value="AdoMet_MTases"/>
    <property type="match status" value="1"/>
</dbReference>
<evidence type="ECO:0000256" key="2">
    <source>
        <dbReference type="ARBA" id="ARBA00022679"/>
    </source>
</evidence>
<dbReference type="RefSeq" id="WP_101396100.1">
    <property type="nucleotide sequence ID" value="NZ_PJNE01000001.1"/>
</dbReference>
<dbReference type="Proteomes" id="UP000233781">
    <property type="component" value="Unassembled WGS sequence"/>
</dbReference>
<feature type="domain" description="Methyltransferase" evidence="5">
    <location>
        <begin position="57"/>
        <end position="146"/>
    </location>
</feature>
<dbReference type="Pfam" id="PF13649">
    <property type="entry name" value="Methyltransf_25"/>
    <property type="match status" value="1"/>
</dbReference>
<reference evidence="6 7" key="1">
    <citation type="submission" date="2017-12" db="EMBL/GenBank/DDBJ databases">
        <title>Sequencing the genomes of 1000 Actinobacteria strains.</title>
        <authorList>
            <person name="Klenk H.-P."/>
        </authorList>
    </citation>
    <scope>NUCLEOTIDE SEQUENCE [LARGE SCALE GENOMIC DNA]</scope>
    <source>
        <strain evidence="6 7">DSM 12806</strain>
    </source>
</reference>
<feature type="region of interest" description="Disordered" evidence="4">
    <location>
        <begin position="186"/>
        <end position="219"/>
    </location>
</feature>
<protein>
    <submittedName>
        <fullName evidence="6">Methyltransferase family protein</fullName>
    </submittedName>
</protein>
<dbReference type="InterPro" id="IPR029063">
    <property type="entry name" value="SAM-dependent_MTases_sf"/>
</dbReference>
<accession>A0A2N3YLN4</accession>
<gene>
    <name evidence="6" type="ORF">ATL31_2569</name>
</gene>
<dbReference type="GO" id="GO:0008168">
    <property type="term" value="F:methyltransferase activity"/>
    <property type="evidence" value="ECO:0007669"/>
    <property type="project" value="UniProtKB-KW"/>
</dbReference>
<evidence type="ECO:0000256" key="1">
    <source>
        <dbReference type="ARBA" id="ARBA00022603"/>
    </source>
</evidence>
<dbReference type="PANTHER" id="PTHR43464:SF19">
    <property type="entry name" value="UBIQUINONE BIOSYNTHESIS O-METHYLTRANSFERASE, MITOCHONDRIAL"/>
    <property type="match status" value="1"/>
</dbReference>
<dbReference type="PANTHER" id="PTHR43464">
    <property type="entry name" value="METHYLTRANSFERASE"/>
    <property type="match status" value="1"/>
</dbReference>
<dbReference type="InterPro" id="IPR041698">
    <property type="entry name" value="Methyltransf_25"/>
</dbReference>
<evidence type="ECO:0000313" key="6">
    <source>
        <dbReference type="EMBL" id="PKW27718.1"/>
    </source>
</evidence>